<keyword evidence="2" id="KW-0472">Membrane</keyword>
<reference evidence="3 4" key="1">
    <citation type="submission" date="2020-07" db="EMBL/GenBank/DDBJ databases">
        <title>Sequencing the genomes of 1000 actinobacteria strains.</title>
        <authorList>
            <person name="Klenk H.-P."/>
        </authorList>
    </citation>
    <scope>NUCLEOTIDE SEQUENCE [LARGE SCALE GENOMIC DNA]</scope>
    <source>
        <strain evidence="3 4">DSM 45772</strain>
    </source>
</reference>
<protein>
    <recommendedName>
        <fullName evidence="5">DUF4383 domain-containing protein</fullName>
    </recommendedName>
</protein>
<dbReference type="RefSeq" id="WP_179796945.1">
    <property type="nucleotide sequence ID" value="NZ_BAABHP010000032.1"/>
</dbReference>
<comment type="caution">
    <text evidence="3">The sequence shown here is derived from an EMBL/GenBank/DDBJ whole genome shotgun (WGS) entry which is preliminary data.</text>
</comment>
<dbReference type="AlphaFoldDB" id="A0A7Y9J9S7"/>
<evidence type="ECO:0000313" key="4">
    <source>
        <dbReference type="Proteomes" id="UP000535890"/>
    </source>
</evidence>
<evidence type="ECO:0000256" key="2">
    <source>
        <dbReference type="SAM" id="Phobius"/>
    </source>
</evidence>
<gene>
    <name evidence="3" type="ORF">BJ983_005756</name>
</gene>
<keyword evidence="2" id="KW-1133">Transmembrane helix</keyword>
<name>A0A7Y9J9S7_9PSEU</name>
<organism evidence="3 4">
    <name type="scientific">Actinomycetospora corticicola</name>
    <dbReference type="NCBI Taxonomy" id="663602"/>
    <lineage>
        <taxon>Bacteria</taxon>
        <taxon>Bacillati</taxon>
        <taxon>Actinomycetota</taxon>
        <taxon>Actinomycetes</taxon>
        <taxon>Pseudonocardiales</taxon>
        <taxon>Pseudonocardiaceae</taxon>
        <taxon>Actinomycetospora</taxon>
    </lineage>
</organism>
<accession>A0A7Y9J9S7</accession>
<keyword evidence="4" id="KW-1185">Reference proteome</keyword>
<feature type="region of interest" description="Disordered" evidence="1">
    <location>
        <begin position="1"/>
        <end position="46"/>
    </location>
</feature>
<proteinExistence type="predicted"/>
<evidence type="ECO:0000256" key="1">
    <source>
        <dbReference type="SAM" id="MobiDB-lite"/>
    </source>
</evidence>
<dbReference type="EMBL" id="JACCBN010000001">
    <property type="protein sequence ID" value="NYD39654.1"/>
    <property type="molecule type" value="Genomic_DNA"/>
</dbReference>
<feature type="transmembrane region" description="Helical" evidence="2">
    <location>
        <begin position="57"/>
        <end position="78"/>
    </location>
</feature>
<sequence>MSERSTDYDPAAQSENAGRSRAHDESAQGAGPYVQPGHDEQGNPVPSVPHEGVLGRIATSILLGQSVVLAVLAIWAFIANAVSGSPAQVLNLTIGPTHATLLAATAVLGAASTVTRRWVRRWCVLQVLAYLVIYLIGLTSPGWLTLGTADHFLHLALALLGFVMMMLFSARIVEPPPGPEPYPNNRTDDPDAEAQQPGQG</sequence>
<evidence type="ECO:0008006" key="5">
    <source>
        <dbReference type="Google" id="ProtNLM"/>
    </source>
</evidence>
<feature type="transmembrane region" description="Helical" evidence="2">
    <location>
        <begin position="152"/>
        <end position="173"/>
    </location>
</feature>
<dbReference type="Proteomes" id="UP000535890">
    <property type="component" value="Unassembled WGS sequence"/>
</dbReference>
<feature type="transmembrane region" description="Helical" evidence="2">
    <location>
        <begin position="98"/>
        <end position="115"/>
    </location>
</feature>
<keyword evidence="2" id="KW-0812">Transmembrane</keyword>
<evidence type="ECO:0000313" key="3">
    <source>
        <dbReference type="EMBL" id="NYD39654.1"/>
    </source>
</evidence>
<feature type="region of interest" description="Disordered" evidence="1">
    <location>
        <begin position="177"/>
        <end position="200"/>
    </location>
</feature>
<feature type="transmembrane region" description="Helical" evidence="2">
    <location>
        <begin position="127"/>
        <end position="146"/>
    </location>
</feature>